<dbReference type="AlphaFoldDB" id="D6YWX6"/>
<gene>
    <name evidence="1" type="ordered locus">wcw_1285</name>
</gene>
<dbReference type="KEGG" id="wch:wcw_1285"/>
<proteinExistence type="predicted"/>
<organism evidence="1 2">
    <name type="scientific">Waddlia chondrophila (strain ATCC VR-1470 / WSU 86-1044)</name>
    <dbReference type="NCBI Taxonomy" id="716544"/>
    <lineage>
        <taxon>Bacteria</taxon>
        <taxon>Pseudomonadati</taxon>
        <taxon>Chlamydiota</taxon>
        <taxon>Chlamydiia</taxon>
        <taxon>Parachlamydiales</taxon>
        <taxon>Waddliaceae</taxon>
        <taxon>Waddlia</taxon>
    </lineage>
</organism>
<dbReference type="EMBL" id="CP001928">
    <property type="protein sequence ID" value="ADI38637.1"/>
    <property type="molecule type" value="Genomic_DNA"/>
</dbReference>
<name>D6YWX6_WADCW</name>
<evidence type="ECO:0000313" key="2">
    <source>
        <dbReference type="Proteomes" id="UP000001505"/>
    </source>
</evidence>
<accession>D6YWX6</accession>
<dbReference type="RefSeq" id="WP_013182348.1">
    <property type="nucleotide sequence ID" value="NC_014225.1"/>
</dbReference>
<evidence type="ECO:0000313" key="1">
    <source>
        <dbReference type="EMBL" id="ADI38637.1"/>
    </source>
</evidence>
<reference evidence="1 2" key="1">
    <citation type="journal article" date="2010" name="PLoS ONE">
        <title>The Waddlia genome: a window into chlamydial biology.</title>
        <authorList>
            <person name="Bertelli C."/>
            <person name="Collyn F."/>
            <person name="Croxatto A."/>
            <person name="Ruckert C."/>
            <person name="Polkinghorne A."/>
            <person name="Kebbi-Beghdadi C."/>
            <person name="Goesmann A."/>
            <person name="Vaughan L."/>
            <person name="Greub G."/>
        </authorList>
    </citation>
    <scope>NUCLEOTIDE SEQUENCE [LARGE SCALE GENOMIC DNA]</scope>
    <source>
        <strain evidence="2">ATCC VR-1470 / WSU 86-1044</strain>
    </source>
</reference>
<sequence>MNDPISSIDCKEPRQLETFGFSRVIPPHLVEMIQSMREKTLSYSFRPSTKRLRHPVAKHHNDCDESSKCTQNVSQSILAPQMSLEHLKSQGFVELAEKLKSKNGFPWDEILKFNHPLLIEQLYDLATLIELKCGCQRTSYMSYGLKIASEANLFPSPILGMYIHLLDKDPDTVYQSANSHDDFLWIETQFLNVIENRKAALAKYKRKHRKAKLQNHEIAYRNRLPIELSYFLLSSTGHFNIGLADPLIAAFIKSPLNYESCILRILKQLKHSPSLREKLSQIKKPKSSETPANIVIRTTLGLSPADELQDLDAARTALASLLTMLRQGKDGSCFATPLAISLLNSHLELCLKDFQQLIAESKLTRNVEGVYVDFPFILRIGDQNLSEKVRISRTGRLLLPNGRLIPLSKIPGVIAVKTAIGIEKIKITKSLFTKEQPYVDITLKELLQALVKQAKALPINKKTALSELYLHAVFAYEAQECNPLLQVWENAIACMAEADDKSMVRSAILKSSQRVLAKYLKQSLTTRKEMRHQAAALFNRHLNEKIHLQWDPHITSDCVAGEQSTEGAFVLYDKDGRRKPSRWLRLDHPKAYQSFILRTVDEVGKEMRMNLDGSQWTKIQQTLNELESYVESELFLVDSLIDYYPPNGDIPEVLNQLKHLSYTPWITKSGNSLHKVLQIYFEQPDLKARARLTPKNGEELLQSLILMLRNSTSPSIKNIETHPDLCTPIRIPYVHAFTFLPGHPTLLPAWTKSSEPAEWIKQNVLQKGVEISESPLSKDAREAVIQRLAANLVSKTDKTAFIEQMDQLPKSQSIKEFRQSILELMIKLNSSIKLPLQILETQIDQQIYTSLPNPLKEKLHASAIHIADTNWADGINAIHFSLVVNPGTGQIVLWGIKDDSSQLIPLDQSIWFENNSWEFFID</sequence>
<keyword evidence="2" id="KW-1185">Reference proteome</keyword>
<protein>
    <submittedName>
        <fullName evidence="1">Uncharacterized protein</fullName>
    </submittedName>
</protein>
<dbReference type="HOGENOM" id="CLU_316408_0_0_0"/>
<dbReference type="STRING" id="716544.wcw_1285"/>
<dbReference type="eggNOG" id="COG1196">
    <property type="taxonomic scope" value="Bacteria"/>
</dbReference>
<dbReference type="Proteomes" id="UP000001505">
    <property type="component" value="Chromosome"/>
</dbReference>
<dbReference type="OrthoDB" id="20819at2"/>